<accession>A0A9X1D130</accession>
<name>A0A9X1D130_9HYPH</name>
<organism evidence="2 3">
    <name type="scientific">Aminobacter anthyllidis</name>
    <dbReference type="NCBI Taxonomy" id="1035067"/>
    <lineage>
        <taxon>Bacteria</taxon>
        <taxon>Pseudomonadati</taxon>
        <taxon>Pseudomonadota</taxon>
        <taxon>Alphaproteobacteria</taxon>
        <taxon>Hyphomicrobiales</taxon>
        <taxon>Phyllobacteriaceae</taxon>
        <taxon>Aminobacter</taxon>
    </lineage>
</organism>
<feature type="domain" description="Capsid Gp10A/Gp10B-like" evidence="1">
    <location>
        <begin position="59"/>
        <end position="312"/>
    </location>
</feature>
<gene>
    <name evidence="2" type="ORF">J1C56_02345</name>
</gene>
<dbReference type="Pfam" id="PF21703">
    <property type="entry name" value="Gp10A-like"/>
    <property type="match status" value="1"/>
</dbReference>
<dbReference type="AlphaFoldDB" id="A0A9X1D130"/>
<dbReference type="RefSeq" id="WP_214385630.1">
    <property type="nucleotide sequence ID" value="NZ_JAFLWW010000001.1"/>
</dbReference>
<reference evidence="2" key="1">
    <citation type="journal article" date="2021" name="Microorganisms">
        <title>Phylogenomic Reconstruction and Metabolic Potential of the Genus Aminobacter.</title>
        <authorList>
            <person name="Artuso I."/>
            <person name="Turrini P."/>
            <person name="Pirolo M."/>
            <person name="Lugli G.A."/>
            <person name="Ventura M."/>
            <person name="Visca P."/>
        </authorList>
    </citation>
    <scope>NUCLEOTIDE SEQUENCE</scope>
    <source>
        <strain evidence="2">LMG 26462</strain>
    </source>
</reference>
<comment type="caution">
    <text evidence="2">The sequence shown here is derived from an EMBL/GenBank/DDBJ whole genome shotgun (WGS) entry which is preliminary data.</text>
</comment>
<proteinExistence type="predicted"/>
<reference evidence="2" key="2">
    <citation type="submission" date="2021-03" db="EMBL/GenBank/DDBJ databases">
        <authorList>
            <person name="Artuso I."/>
            <person name="Turrini P."/>
            <person name="Pirolo M."/>
            <person name="Lugli G.A."/>
            <person name="Ventura M."/>
            <person name="Visca P."/>
        </authorList>
    </citation>
    <scope>NUCLEOTIDE SEQUENCE</scope>
    <source>
        <strain evidence="2">LMG 26462</strain>
    </source>
</reference>
<dbReference type="InterPro" id="IPR049301">
    <property type="entry name" value="Capsid_Gp10A/Gp10B-like_dom"/>
</dbReference>
<protein>
    <recommendedName>
        <fullName evidence="1">Capsid Gp10A/Gp10B-like domain-containing protein</fullName>
    </recommendedName>
</protein>
<keyword evidence="3" id="KW-1185">Reference proteome</keyword>
<sequence>MAQTSATLAGIVAGPSHSDNLYLKVFSGETMKVFNTRTVLKGRHRERTITSGKSAQFAAIGKAAAEYHTPGHVILGQDINHGEKVITIDDMLISSVFVSNFEEAMKHYETRSEFAFQMGDSLAQAYDQHLFAIATKAAVNGDTGAVAEMGAATEDKIGASPTLQNIVDSIYNGAAYFDATNIPETDRVVYVTPSLYWDLIQDGSFLDRDFGNGGANQNSGGKLRVATFEVVPTNNLSKNFGVESIVGKQAGSNIANYTVDGTSTAALLMQKQALGTVTLMNLATEKEYQVGRQGTLMVTRKACGHGVLRPECIRLISKKAAA</sequence>
<dbReference type="Proteomes" id="UP001138921">
    <property type="component" value="Unassembled WGS sequence"/>
</dbReference>
<dbReference type="EMBL" id="JAFLWW010000001">
    <property type="protein sequence ID" value="MBT1154425.1"/>
    <property type="molecule type" value="Genomic_DNA"/>
</dbReference>
<evidence type="ECO:0000313" key="3">
    <source>
        <dbReference type="Proteomes" id="UP001138921"/>
    </source>
</evidence>
<evidence type="ECO:0000259" key="1">
    <source>
        <dbReference type="Pfam" id="PF21703"/>
    </source>
</evidence>
<evidence type="ECO:0000313" key="2">
    <source>
        <dbReference type="EMBL" id="MBT1154425.1"/>
    </source>
</evidence>